<sequence length="354" mass="38754">MEKEVIKKSARRFFSGMGIAALTVFALLTVSCTELLNAFKDEALENHDISDIYGYTYYGNITSSSGSTLTPSLTIYNGERLDWNMSVNGMIDTQFWYYAEKKSKNNYTLHWFVGSDKNSARSKIEADAVMTVQIGINSTNGIIILLTGDGLTGIGAMSNTRVPMARQIGIVRKLTAPEIKIDDTEDIAIVIPETAADTEWSAEKIYTGTFKYLVKQKGKVIQSGSGSSGKDAHGNEITPTARIAADGTHTVKLILPRFAYDSNMTIEPITIPGVKVQKKDDIYYFKYDSPKKELPPEEGGGIPALKADGKTIKLMQLSVRGMLKDEGGTPTLTLRTSFKPGIMPFPVVQVFTGT</sequence>
<dbReference type="STRING" id="1125699.HMPREF9194_00065"/>
<gene>
    <name evidence="1" type="ORF">HMPREF9194_00065</name>
</gene>
<dbReference type="PROSITE" id="PS51257">
    <property type="entry name" value="PROKAR_LIPOPROTEIN"/>
    <property type="match status" value="1"/>
</dbReference>
<dbReference type="RefSeq" id="WP_016524374.1">
    <property type="nucleotide sequence ID" value="NZ_KE332518.1"/>
</dbReference>
<evidence type="ECO:0000313" key="2">
    <source>
        <dbReference type="Proteomes" id="UP000014541"/>
    </source>
</evidence>
<comment type="caution">
    <text evidence="1">The sequence shown here is derived from an EMBL/GenBank/DDBJ whole genome shotgun (WGS) entry which is preliminary data.</text>
</comment>
<dbReference type="EMBL" id="ATFF01000002">
    <property type="protein sequence ID" value="EPF32077.1"/>
    <property type="molecule type" value="Genomic_DNA"/>
</dbReference>
<dbReference type="PATRIC" id="fig|1125699.3.peg.64"/>
<dbReference type="AlphaFoldDB" id="S3KIL7"/>
<organism evidence="1 2">
    <name type="scientific">Treponema maltophilum ATCC 51939</name>
    <dbReference type="NCBI Taxonomy" id="1125699"/>
    <lineage>
        <taxon>Bacteria</taxon>
        <taxon>Pseudomonadati</taxon>
        <taxon>Spirochaetota</taxon>
        <taxon>Spirochaetia</taxon>
        <taxon>Spirochaetales</taxon>
        <taxon>Treponemataceae</taxon>
        <taxon>Treponema</taxon>
    </lineage>
</organism>
<reference evidence="1 2" key="1">
    <citation type="submission" date="2013-04" db="EMBL/GenBank/DDBJ databases">
        <title>The Genome Sequence of Treponema maltophilum ATCC 51939.</title>
        <authorList>
            <consortium name="The Broad Institute Genomics Platform"/>
            <person name="Earl A."/>
            <person name="Ward D."/>
            <person name="Feldgarden M."/>
            <person name="Gevers D."/>
            <person name="Leonetti C."/>
            <person name="Blanton J.M."/>
            <person name="Dewhirst F.E."/>
            <person name="Izard J."/>
            <person name="Walker B."/>
            <person name="Young S."/>
            <person name="Zeng Q."/>
            <person name="Gargeya S."/>
            <person name="Fitzgerald M."/>
            <person name="Haas B."/>
            <person name="Abouelleil A."/>
            <person name="Allen A.W."/>
            <person name="Alvarado L."/>
            <person name="Arachchi H.M."/>
            <person name="Berlin A.M."/>
            <person name="Chapman S.B."/>
            <person name="Gainer-Dewar J."/>
            <person name="Goldberg J."/>
            <person name="Griggs A."/>
            <person name="Gujja S."/>
            <person name="Hansen M."/>
            <person name="Howarth C."/>
            <person name="Imamovic A."/>
            <person name="Ireland A."/>
            <person name="Larimer J."/>
            <person name="McCowan C."/>
            <person name="Murphy C."/>
            <person name="Pearson M."/>
            <person name="Poon T.W."/>
            <person name="Priest M."/>
            <person name="Roberts A."/>
            <person name="Saif S."/>
            <person name="Shea T."/>
            <person name="Sisk P."/>
            <person name="Sykes S."/>
            <person name="Wortman J."/>
            <person name="Nusbaum C."/>
            <person name="Birren B."/>
        </authorList>
    </citation>
    <scope>NUCLEOTIDE SEQUENCE [LARGE SCALE GENOMIC DNA]</scope>
    <source>
        <strain evidence="1 2">ATCC 51939</strain>
    </source>
</reference>
<proteinExistence type="predicted"/>
<protein>
    <submittedName>
        <fullName evidence="1">Uncharacterized protein</fullName>
    </submittedName>
</protein>
<name>S3KIL7_TREMA</name>
<dbReference type="Proteomes" id="UP000014541">
    <property type="component" value="Unassembled WGS sequence"/>
</dbReference>
<accession>S3KIL7</accession>
<keyword evidence="2" id="KW-1185">Reference proteome</keyword>
<dbReference type="eggNOG" id="ENOG5032KZI">
    <property type="taxonomic scope" value="Bacteria"/>
</dbReference>
<dbReference type="Gene3D" id="2.40.128.350">
    <property type="match status" value="1"/>
</dbReference>
<dbReference type="HOGENOM" id="CLU_836631_0_0_12"/>
<evidence type="ECO:0000313" key="1">
    <source>
        <dbReference type="EMBL" id="EPF32077.1"/>
    </source>
</evidence>